<dbReference type="InterPro" id="IPR036388">
    <property type="entry name" value="WH-like_DNA-bd_sf"/>
</dbReference>
<evidence type="ECO:0000313" key="3">
    <source>
        <dbReference type="EMBL" id="BBL79862.1"/>
    </source>
</evidence>
<dbReference type="InterPro" id="IPR036390">
    <property type="entry name" value="WH_DNA-bd_sf"/>
</dbReference>
<evidence type="ECO:0000313" key="4">
    <source>
        <dbReference type="Proteomes" id="UP000318065"/>
    </source>
</evidence>
<organism evidence="3 4">
    <name type="scientific">Rubrobacter xylanophilus</name>
    <dbReference type="NCBI Taxonomy" id="49319"/>
    <lineage>
        <taxon>Bacteria</taxon>
        <taxon>Bacillati</taxon>
        <taxon>Actinomycetota</taxon>
        <taxon>Rubrobacteria</taxon>
        <taxon>Rubrobacterales</taxon>
        <taxon>Rubrobacteraceae</taxon>
        <taxon>Rubrobacter</taxon>
    </lineage>
</organism>
<dbReference type="Proteomes" id="UP000318065">
    <property type="component" value="Chromosome"/>
</dbReference>
<dbReference type="EMBL" id="AP019791">
    <property type="protein sequence ID" value="BBL79862.1"/>
    <property type="molecule type" value="Genomic_DNA"/>
</dbReference>
<evidence type="ECO:0000259" key="1">
    <source>
        <dbReference type="Pfam" id="PF13280"/>
    </source>
</evidence>
<dbReference type="OrthoDB" id="9815009at2"/>
<dbReference type="RefSeq" id="WP_143527893.1">
    <property type="nucleotide sequence ID" value="NZ_AP019791.1"/>
</dbReference>
<dbReference type="PANTHER" id="PTHR34580">
    <property type="match status" value="1"/>
</dbReference>
<evidence type="ECO:0000259" key="2">
    <source>
        <dbReference type="Pfam" id="PF25583"/>
    </source>
</evidence>
<dbReference type="Gene3D" id="1.10.10.10">
    <property type="entry name" value="Winged helix-like DNA-binding domain superfamily/Winged helix DNA-binding domain"/>
    <property type="match status" value="1"/>
</dbReference>
<keyword evidence="4" id="KW-1185">Reference proteome</keyword>
<reference evidence="3" key="1">
    <citation type="journal article" date="2019" name="Microbiol. Resour. Announc.">
        <title>Complete Genome Sequence of Rubrobacter xylanophilus Strain AA3-22, Isolated from Arima Onsen in Japan.</title>
        <authorList>
            <person name="Tomariguchi N."/>
            <person name="Miyazaki K."/>
        </authorList>
    </citation>
    <scope>NUCLEOTIDE SEQUENCE [LARGE SCALE GENOMIC DNA]</scope>
    <source>
        <strain evidence="3">AA3-22</strain>
    </source>
</reference>
<gene>
    <name evidence="3" type="ORF">RxyAA322_17160</name>
</gene>
<accession>A0A510HIP9</accession>
<sequence>MDAVANTLKILKGLSERPMSADHLAELLMEEGFGRSSRTIRRYISALREAGFGIELQKDRYVLTEAPLRLPLSGHEALSALSVLESLAERDPAYGEHLASAAAKLRRALPEESRRFADSGRVEFDLEFASDPPENPEVLDTLRRAVYHNQKVRILYHSLSSDTTRNREIEPVRVYYAQRAHRLYAYERSVGEYREFRVNRIQNASMLPDKFSPEAHIERLKPARVRLNRKTFMAYGRTIIQDPHATVSPLPDGGAIVEGRVASVFWTVRDLASLGPEAEILGGEELRSEFLRFLHGTLDKYS</sequence>
<dbReference type="PROSITE" id="PS52050">
    <property type="entry name" value="WYL"/>
    <property type="match status" value="1"/>
</dbReference>
<dbReference type="InterPro" id="IPR026881">
    <property type="entry name" value="WYL_dom"/>
</dbReference>
<feature type="domain" description="WCX" evidence="2">
    <location>
        <begin position="225"/>
        <end position="291"/>
    </location>
</feature>
<dbReference type="InterPro" id="IPR051534">
    <property type="entry name" value="CBASS_pafABC_assoc_protein"/>
</dbReference>
<dbReference type="Pfam" id="PF13280">
    <property type="entry name" value="WYL"/>
    <property type="match status" value="1"/>
</dbReference>
<feature type="domain" description="WYL" evidence="1">
    <location>
        <begin position="137"/>
        <end position="205"/>
    </location>
</feature>
<proteinExistence type="predicted"/>
<dbReference type="PANTHER" id="PTHR34580:SF1">
    <property type="entry name" value="PROTEIN PAFC"/>
    <property type="match status" value="1"/>
</dbReference>
<dbReference type="AlphaFoldDB" id="A0A510HIP9"/>
<protein>
    <submittedName>
        <fullName evidence="3">Transcriptional regulator</fullName>
    </submittedName>
</protein>
<dbReference type="Pfam" id="PF25583">
    <property type="entry name" value="WCX"/>
    <property type="match status" value="1"/>
</dbReference>
<name>A0A510HIP9_9ACTN</name>
<dbReference type="InterPro" id="IPR057727">
    <property type="entry name" value="WCX_dom"/>
</dbReference>
<dbReference type="SUPFAM" id="SSF46785">
    <property type="entry name" value="Winged helix' DNA-binding domain"/>
    <property type="match status" value="1"/>
</dbReference>